<feature type="DNA-binding region" description="Homeobox" evidence="12">
    <location>
        <begin position="42"/>
        <end position="101"/>
    </location>
</feature>
<evidence type="ECO:0000256" key="3">
    <source>
        <dbReference type="ARBA" id="ARBA00023015"/>
    </source>
</evidence>
<organism evidence="16 17">
    <name type="scientific">Brachionus calyciflorus</name>
    <dbReference type="NCBI Taxonomy" id="104777"/>
    <lineage>
        <taxon>Eukaryota</taxon>
        <taxon>Metazoa</taxon>
        <taxon>Spiralia</taxon>
        <taxon>Gnathifera</taxon>
        <taxon>Rotifera</taxon>
        <taxon>Eurotatoria</taxon>
        <taxon>Monogononta</taxon>
        <taxon>Pseudotrocha</taxon>
        <taxon>Ploima</taxon>
        <taxon>Brachionidae</taxon>
        <taxon>Brachionus</taxon>
    </lineage>
</organism>
<dbReference type="InterPro" id="IPR009057">
    <property type="entry name" value="Homeodomain-like_sf"/>
</dbReference>
<dbReference type="PANTHER" id="PTHR24329">
    <property type="entry name" value="HOMEOBOX PROTEIN ARISTALESS"/>
    <property type="match status" value="1"/>
</dbReference>
<keyword evidence="6" id="KW-0804">Transcription</keyword>
<dbReference type="InterPro" id="IPR050649">
    <property type="entry name" value="Paired_Homeobox_TFs"/>
</dbReference>
<feature type="region of interest" description="Disordered" evidence="14">
    <location>
        <begin position="100"/>
        <end position="144"/>
    </location>
</feature>
<evidence type="ECO:0000256" key="1">
    <source>
        <dbReference type="ARBA" id="ARBA00004123"/>
    </source>
</evidence>
<evidence type="ECO:0000256" key="8">
    <source>
        <dbReference type="ARBA" id="ARBA00058719"/>
    </source>
</evidence>
<comment type="subcellular location">
    <subcellularLocation>
        <location evidence="1 12 13">Nucleus</location>
    </subcellularLocation>
</comment>
<evidence type="ECO:0000256" key="12">
    <source>
        <dbReference type="PROSITE-ProRule" id="PRU00108"/>
    </source>
</evidence>
<evidence type="ECO:0000256" key="9">
    <source>
        <dbReference type="ARBA" id="ARBA00064347"/>
    </source>
</evidence>
<evidence type="ECO:0000313" key="17">
    <source>
        <dbReference type="Proteomes" id="UP000663879"/>
    </source>
</evidence>
<dbReference type="Gene3D" id="1.10.10.60">
    <property type="entry name" value="Homeodomain-like"/>
    <property type="match status" value="1"/>
</dbReference>
<dbReference type="GO" id="GO:0000981">
    <property type="term" value="F:DNA-binding transcription factor activity, RNA polymerase II-specific"/>
    <property type="evidence" value="ECO:0007669"/>
    <property type="project" value="InterPro"/>
</dbReference>
<evidence type="ECO:0000259" key="15">
    <source>
        <dbReference type="PROSITE" id="PS50071"/>
    </source>
</evidence>
<accession>A0A814MPX6</accession>
<keyword evidence="7 12" id="KW-0539">Nucleus</keyword>
<dbReference type="InterPro" id="IPR001356">
    <property type="entry name" value="HD"/>
</dbReference>
<evidence type="ECO:0000256" key="10">
    <source>
        <dbReference type="ARBA" id="ARBA00070091"/>
    </source>
</evidence>
<evidence type="ECO:0000256" key="6">
    <source>
        <dbReference type="ARBA" id="ARBA00023163"/>
    </source>
</evidence>
<keyword evidence="17" id="KW-1185">Reference proteome</keyword>
<keyword evidence="4 12" id="KW-0238">DNA-binding</keyword>
<evidence type="ECO:0000256" key="7">
    <source>
        <dbReference type="ARBA" id="ARBA00023242"/>
    </source>
</evidence>
<dbReference type="SUPFAM" id="SSF46689">
    <property type="entry name" value="Homeodomain-like"/>
    <property type="match status" value="1"/>
</dbReference>
<keyword evidence="5 12" id="KW-0371">Homeobox</keyword>
<dbReference type="PANTHER" id="PTHR24329:SF543">
    <property type="entry name" value="FI01017P-RELATED"/>
    <property type="match status" value="1"/>
</dbReference>
<dbReference type="SMART" id="SM00389">
    <property type="entry name" value="HOX"/>
    <property type="match status" value="1"/>
</dbReference>
<gene>
    <name evidence="16" type="ORF">OXX778_LOCUS20218</name>
</gene>
<name>A0A814MPX6_9BILA</name>
<dbReference type="OrthoDB" id="6159439at2759"/>
<dbReference type="PROSITE" id="PS00027">
    <property type="entry name" value="HOMEOBOX_1"/>
    <property type="match status" value="1"/>
</dbReference>
<keyword evidence="2" id="KW-0217">Developmental protein</keyword>
<evidence type="ECO:0000256" key="4">
    <source>
        <dbReference type="ARBA" id="ARBA00023125"/>
    </source>
</evidence>
<dbReference type="InterPro" id="IPR017970">
    <property type="entry name" value="Homeobox_CS"/>
</dbReference>
<keyword evidence="3" id="KW-0805">Transcription regulation</keyword>
<evidence type="ECO:0000256" key="5">
    <source>
        <dbReference type="ARBA" id="ARBA00023155"/>
    </source>
</evidence>
<dbReference type="GO" id="GO:0000977">
    <property type="term" value="F:RNA polymerase II transcription regulatory region sequence-specific DNA binding"/>
    <property type="evidence" value="ECO:0007669"/>
    <property type="project" value="TreeGrafter"/>
</dbReference>
<reference evidence="16" key="1">
    <citation type="submission" date="2021-02" db="EMBL/GenBank/DDBJ databases">
        <authorList>
            <person name="Nowell W R."/>
        </authorList>
    </citation>
    <scope>NUCLEOTIDE SEQUENCE</scope>
    <source>
        <strain evidence="16">Ploen Becks lab</strain>
    </source>
</reference>
<comment type="function">
    <text evidence="8">Transcription factor required for the formation of correct projections from nociceptive sensory neurons to the dorsal horn of the spinal cord and normal perception of pain.</text>
</comment>
<dbReference type="GO" id="GO:0005634">
    <property type="term" value="C:nucleus"/>
    <property type="evidence" value="ECO:0007669"/>
    <property type="project" value="UniProtKB-SubCell"/>
</dbReference>
<evidence type="ECO:0000256" key="11">
    <source>
        <dbReference type="ARBA" id="ARBA00078248"/>
    </source>
</evidence>
<evidence type="ECO:0000256" key="2">
    <source>
        <dbReference type="ARBA" id="ARBA00022473"/>
    </source>
</evidence>
<evidence type="ECO:0000256" key="14">
    <source>
        <dbReference type="SAM" id="MobiDB-lite"/>
    </source>
</evidence>
<dbReference type="AlphaFoldDB" id="A0A814MPX6"/>
<dbReference type="EMBL" id="CAJNOC010006602">
    <property type="protein sequence ID" value="CAF1081592.1"/>
    <property type="molecule type" value="Genomic_DNA"/>
</dbReference>
<evidence type="ECO:0000256" key="13">
    <source>
        <dbReference type="RuleBase" id="RU000682"/>
    </source>
</evidence>
<feature type="compositionally biased region" description="Acidic residues" evidence="14">
    <location>
        <begin position="114"/>
        <end position="132"/>
    </location>
</feature>
<dbReference type="Pfam" id="PF00046">
    <property type="entry name" value="Homeodomain"/>
    <property type="match status" value="1"/>
</dbReference>
<comment type="caution">
    <text evidence="16">The sequence shown here is derived from an EMBL/GenBank/DDBJ whole genome shotgun (WGS) entry which is preliminary data.</text>
</comment>
<feature type="domain" description="Homeobox" evidence="15">
    <location>
        <begin position="40"/>
        <end position="100"/>
    </location>
</feature>
<protein>
    <recommendedName>
        <fullName evidence="10">Dorsal root ganglia homeobox protein</fullName>
    </recommendedName>
    <alternativeName>
        <fullName evidence="11">Paired-related homeobox protein-like 1</fullName>
    </alternativeName>
</protein>
<dbReference type="Proteomes" id="UP000663879">
    <property type="component" value="Unassembled WGS sequence"/>
</dbReference>
<proteinExistence type="predicted"/>
<dbReference type="CDD" id="cd00086">
    <property type="entry name" value="homeodomain"/>
    <property type="match status" value="1"/>
</dbReference>
<dbReference type="PROSITE" id="PS50071">
    <property type="entry name" value="HOMEOBOX_2"/>
    <property type="match status" value="1"/>
</dbReference>
<evidence type="ECO:0000313" key="16">
    <source>
        <dbReference type="EMBL" id="CAF1081592.1"/>
    </source>
</evidence>
<comment type="subunit">
    <text evidence="9">Interacts with RGMB.</text>
</comment>
<feature type="compositionally biased region" description="Basic and acidic residues" evidence="14">
    <location>
        <begin position="100"/>
        <end position="113"/>
    </location>
</feature>
<sequence length="306" mass="35722">MSLAKFLHFVAIYNYRFLFKIGNFGLSESQSDESIYNSRRKQRRNRTTFTLQQLEELEKSFQQTHYPDVFTREDLAMRINLTEARVQVWFQNRRAKCRKTEKGLKKEGKHESTDGDEYDDDVSTLGDNEVDNENSTLDDSIDTKKSSCQSIKSENFQYSNQVIKSDEQNYFQTDNNRLNDKAKMFHSITSLIQRPNETNKKKLDISLLPHQQHLMNLNKLMLPKNIFNPDLFKENQSKNLIQNVNEHLLHFSNLAAMAGVYHHHHHNNNNQLSLSSKTILDPSSLIPVKSLSQIHDITKDTTQTKN</sequence>
<dbReference type="FunFam" id="1.10.10.60:FF:000126">
    <property type="entry name" value="dorsal root ganglia homeobox protein-like"/>
    <property type="match status" value="1"/>
</dbReference>